<feature type="transmembrane region" description="Helical" evidence="8">
    <location>
        <begin position="301"/>
        <end position="319"/>
    </location>
</feature>
<feature type="transmembrane region" description="Helical" evidence="8">
    <location>
        <begin position="179"/>
        <end position="195"/>
    </location>
</feature>
<dbReference type="RefSeq" id="XP_062626085.1">
    <property type="nucleotide sequence ID" value="XM_062770101.1"/>
</dbReference>
<evidence type="ECO:0000256" key="2">
    <source>
        <dbReference type="ARBA" id="ARBA00022448"/>
    </source>
</evidence>
<evidence type="ECO:0000256" key="7">
    <source>
        <dbReference type="SAM" id="MobiDB-lite"/>
    </source>
</evidence>
<gene>
    <name evidence="9" type="primary">sit1_0</name>
    <name evidence="9" type="ORF">LOC62_03G003566</name>
</gene>
<feature type="region of interest" description="Disordered" evidence="7">
    <location>
        <begin position="576"/>
        <end position="603"/>
    </location>
</feature>
<feature type="transmembrane region" description="Helical" evidence="8">
    <location>
        <begin position="468"/>
        <end position="493"/>
    </location>
</feature>
<dbReference type="GO" id="GO:0012505">
    <property type="term" value="C:endomembrane system"/>
    <property type="evidence" value="ECO:0007669"/>
    <property type="project" value="UniProtKB-SubCell"/>
</dbReference>
<dbReference type="GO" id="GO:0005886">
    <property type="term" value="C:plasma membrane"/>
    <property type="evidence" value="ECO:0007669"/>
    <property type="project" value="TreeGrafter"/>
</dbReference>
<dbReference type="InterPro" id="IPR010573">
    <property type="entry name" value="MFS_Str1/Tri12-like"/>
</dbReference>
<dbReference type="PANTHER" id="PTHR23501">
    <property type="entry name" value="MAJOR FACILITATOR SUPERFAMILY"/>
    <property type="match status" value="1"/>
</dbReference>
<dbReference type="InterPro" id="IPR036259">
    <property type="entry name" value="MFS_trans_sf"/>
</dbReference>
<keyword evidence="5" id="KW-0406">Ion transport</keyword>
<dbReference type="Proteomes" id="UP000827549">
    <property type="component" value="Chromosome 3"/>
</dbReference>
<dbReference type="Pfam" id="PF06609">
    <property type="entry name" value="TRI12"/>
    <property type="match status" value="1"/>
</dbReference>
<name>A0AAF1BPY9_9TREE</name>
<feature type="transmembrane region" description="Helical" evidence="8">
    <location>
        <begin position="148"/>
        <end position="167"/>
    </location>
</feature>
<reference evidence="9" key="1">
    <citation type="submission" date="2023-10" db="EMBL/GenBank/DDBJ databases">
        <authorList>
            <person name="Noh H."/>
        </authorList>
    </citation>
    <scope>NUCLEOTIDE SEQUENCE</scope>
    <source>
        <strain evidence="9">DUCC4014</strain>
    </source>
</reference>
<evidence type="ECO:0000256" key="1">
    <source>
        <dbReference type="ARBA" id="ARBA00004127"/>
    </source>
</evidence>
<dbReference type="SUPFAM" id="SSF103473">
    <property type="entry name" value="MFS general substrate transporter"/>
    <property type="match status" value="1"/>
</dbReference>
<organism evidence="9 10">
    <name type="scientific">Vanrija pseudolonga</name>
    <dbReference type="NCBI Taxonomy" id="143232"/>
    <lineage>
        <taxon>Eukaryota</taxon>
        <taxon>Fungi</taxon>
        <taxon>Dikarya</taxon>
        <taxon>Basidiomycota</taxon>
        <taxon>Agaricomycotina</taxon>
        <taxon>Tremellomycetes</taxon>
        <taxon>Trichosporonales</taxon>
        <taxon>Trichosporonaceae</taxon>
        <taxon>Vanrija</taxon>
    </lineage>
</organism>
<keyword evidence="6 8" id="KW-0472">Membrane</keyword>
<feature type="transmembrane region" description="Helical" evidence="8">
    <location>
        <begin position="269"/>
        <end position="289"/>
    </location>
</feature>
<proteinExistence type="predicted"/>
<feature type="region of interest" description="Disordered" evidence="7">
    <location>
        <begin position="1"/>
        <end position="21"/>
    </location>
</feature>
<dbReference type="AlphaFoldDB" id="A0AAF1BPY9"/>
<protein>
    <submittedName>
        <fullName evidence="9">Siderophore iron transporter 1</fullName>
    </submittedName>
</protein>
<evidence type="ECO:0000256" key="5">
    <source>
        <dbReference type="ARBA" id="ARBA00023065"/>
    </source>
</evidence>
<keyword evidence="2" id="KW-0813">Transport</keyword>
<feature type="transmembrane region" description="Helical" evidence="8">
    <location>
        <begin position="551"/>
        <end position="570"/>
    </location>
</feature>
<feature type="transmembrane region" description="Helical" evidence="8">
    <location>
        <begin position="406"/>
        <end position="424"/>
    </location>
</feature>
<evidence type="ECO:0000256" key="4">
    <source>
        <dbReference type="ARBA" id="ARBA00022989"/>
    </source>
</evidence>
<evidence type="ECO:0000256" key="3">
    <source>
        <dbReference type="ARBA" id="ARBA00022692"/>
    </source>
</evidence>
<dbReference type="EMBL" id="CP086716">
    <property type="protein sequence ID" value="WOO80053.1"/>
    <property type="molecule type" value="Genomic_DNA"/>
</dbReference>
<evidence type="ECO:0000256" key="8">
    <source>
        <dbReference type="SAM" id="Phobius"/>
    </source>
</evidence>
<keyword evidence="4 8" id="KW-1133">Transmembrane helix</keyword>
<feature type="transmembrane region" description="Helical" evidence="8">
    <location>
        <begin position="381"/>
        <end position="399"/>
    </location>
</feature>
<dbReference type="GO" id="GO:0022857">
    <property type="term" value="F:transmembrane transporter activity"/>
    <property type="evidence" value="ECO:0007669"/>
    <property type="project" value="InterPro"/>
</dbReference>
<comment type="subcellular location">
    <subcellularLocation>
        <location evidence="1">Endomembrane system</location>
        <topology evidence="1">Multi-pass membrane protein</topology>
    </subcellularLocation>
</comment>
<feature type="transmembrane region" description="Helical" evidence="8">
    <location>
        <begin position="122"/>
        <end position="142"/>
    </location>
</feature>
<feature type="transmembrane region" description="Helical" evidence="8">
    <location>
        <begin position="339"/>
        <end position="361"/>
    </location>
</feature>
<evidence type="ECO:0000313" key="9">
    <source>
        <dbReference type="EMBL" id="WOO80053.1"/>
    </source>
</evidence>
<accession>A0AAF1BPY9</accession>
<dbReference type="GO" id="GO:0006811">
    <property type="term" value="P:monoatomic ion transport"/>
    <property type="evidence" value="ECO:0007669"/>
    <property type="project" value="UniProtKB-KW"/>
</dbReference>
<sequence>MAPPPAKTDDEKTHPPAAASFDADAELVPPAPRDATAPGVARIEAVAAVWKTWERWFFWLALFLFCYYRGLDGMTRPTFQAFAVSEWNVAGQTATLAVIRACIGAASQPVYAKLCDHVGRPFVLFISTLFFLLGTVVCAAAQNFGSYIAGFVIYTFGFGGQNMLIFAVASDFSSMRSRLIFLHAPSVPFLINTWVSGNVAQSLMNTTTWRWGFGIPAIIDPFTTSLVFVPLLLGLLRAKRQGRLEGIRSTPQLLASPANWLDLLIKVDFIGLVLIASSLALILVPLTLGGGNAAKWRTAPVLAPLIVGLTTTLPGFIIWEAKFAKHPMLPKKLLKNRHILCGLAIALFSIASSSTQGSYLYFTLVVAFGKSVEAATRVRNITSFVSTIVGIMVGFAVRHFRQLKPFIIAGAVLYIVAFGLLIRYRGGHSVSDFAGLVGGEVVLGVANALIQYPATTALQAVVQHDNMAIVTAMFNACFQVGAAIGSAMAGGIWTNLMPRKLQAGLERAGIPNADKLALSVYGNPIKFIAQYKVGTPERGAVDGAYRDVQRYICIAGICVAVILFGFTFGLDNPRLGDKQTNDEAERSDSDEASVDEKAKVVKA</sequence>
<feature type="transmembrane region" description="Helical" evidence="8">
    <location>
        <begin position="56"/>
        <end position="71"/>
    </location>
</feature>
<keyword evidence="10" id="KW-1185">Reference proteome</keyword>
<dbReference type="Gene3D" id="1.20.1250.20">
    <property type="entry name" value="MFS general substrate transporter like domains"/>
    <property type="match status" value="2"/>
</dbReference>
<dbReference type="PANTHER" id="PTHR23501:SF92">
    <property type="entry name" value="GLUTATHIONE EXCHANGER 1-RELATED"/>
    <property type="match status" value="1"/>
</dbReference>
<evidence type="ECO:0000313" key="10">
    <source>
        <dbReference type="Proteomes" id="UP000827549"/>
    </source>
</evidence>
<dbReference type="GeneID" id="87806808"/>
<evidence type="ECO:0000256" key="6">
    <source>
        <dbReference type="ARBA" id="ARBA00023136"/>
    </source>
</evidence>
<feature type="transmembrane region" description="Helical" evidence="8">
    <location>
        <begin position="215"/>
        <end position="236"/>
    </location>
</feature>
<keyword evidence="3 8" id="KW-0812">Transmembrane</keyword>